<reference evidence="1 2" key="1">
    <citation type="journal article" date="2019" name="Mol. Ecol. Resour.">
        <title>Improving Illumina assemblies with Hi-C and long reads: an example with the North African dromedary.</title>
        <authorList>
            <person name="Elbers J.P."/>
            <person name="Rogers M.F."/>
            <person name="Perelman P.L."/>
            <person name="Proskuryakova A.A."/>
            <person name="Serdyukova N.A."/>
            <person name="Johnson W.E."/>
            <person name="Horin P."/>
            <person name="Corander J."/>
            <person name="Murphy D."/>
            <person name="Burger P.A."/>
        </authorList>
    </citation>
    <scope>NUCLEOTIDE SEQUENCE [LARGE SCALE GENOMIC DNA]</scope>
    <source>
        <strain evidence="1">Drom800</strain>
        <tissue evidence="1">Blood</tissue>
    </source>
</reference>
<dbReference type="InterPro" id="IPR011990">
    <property type="entry name" value="TPR-like_helical_dom_sf"/>
</dbReference>
<accession>A0A5N4CE61</accession>
<name>A0A5N4CE61_CAMDR</name>
<comment type="caution">
    <text evidence="1">The sequence shown here is derived from an EMBL/GenBank/DDBJ whole genome shotgun (WGS) entry which is preliminary data.</text>
</comment>
<dbReference type="Proteomes" id="UP000299084">
    <property type="component" value="Unassembled WGS sequence"/>
</dbReference>
<proteinExistence type="predicted"/>
<evidence type="ECO:0000313" key="2">
    <source>
        <dbReference type="Proteomes" id="UP000299084"/>
    </source>
</evidence>
<evidence type="ECO:0000313" key="1">
    <source>
        <dbReference type="EMBL" id="KAB1257198.1"/>
    </source>
</evidence>
<organism evidence="1 2">
    <name type="scientific">Camelus dromedarius</name>
    <name type="common">Dromedary</name>
    <name type="synonym">Arabian camel</name>
    <dbReference type="NCBI Taxonomy" id="9838"/>
    <lineage>
        <taxon>Eukaryota</taxon>
        <taxon>Metazoa</taxon>
        <taxon>Chordata</taxon>
        <taxon>Craniata</taxon>
        <taxon>Vertebrata</taxon>
        <taxon>Euteleostomi</taxon>
        <taxon>Mammalia</taxon>
        <taxon>Eutheria</taxon>
        <taxon>Laurasiatheria</taxon>
        <taxon>Artiodactyla</taxon>
        <taxon>Tylopoda</taxon>
        <taxon>Camelidae</taxon>
        <taxon>Camelus</taxon>
    </lineage>
</organism>
<protein>
    <submittedName>
        <fullName evidence="1">Stress-induced-phosphoprotein 1</fullName>
    </submittedName>
</protein>
<dbReference type="EMBL" id="JWIN03000027">
    <property type="protein sequence ID" value="KAB1257198.1"/>
    <property type="molecule type" value="Genomic_DNA"/>
</dbReference>
<gene>
    <name evidence="1" type="ORF">Cadr_000026255</name>
</gene>
<dbReference type="AlphaFoldDB" id="A0A5N4CE61"/>
<keyword evidence="2" id="KW-1185">Reference proteome</keyword>
<dbReference type="SUPFAM" id="SSF48452">
    <property type="entry name" value="TPR-like"/>
    <property type="match status" value="1"/>
</dbReference>
<sequence length="72" mass="8095">MPNYSDPAACYSELGEIQGALKDYIQLESTFIKCYMWKAAAPEVIKDYTKAVKVYQKAPDLNSNCMEAADSY</sequence>
<dbReference type="Gene3D" id="1.25.40.10">
    <property type="entry name" value="Tetratricopeptide repeat domain"/>
    <property type="match status" value="1"/>
</dbReference>